<dbReference type="InterPro" id="IPR029058">
    <property type="entry name" value="AB_hydrolase_fold"/>
</dbReference>
<dbReference type="InterPro" id="IPR022742">
    <property type="entry name" value="Hydrolase_4"/>
</dbReference>
<name>A0ABW5E243_9BACT</name>
<dbReference type="GO" id="GO:0016787">
    <property type="term" value="F:hydrolase activity"/>
    <property type="evidence" value="ECO:0007669"/>
    <property type="project" value="UniProtKB-KW"/>
</dbReference>
<dbReference type="EMBL" id="JBHUJC010000018">
    <property type="protein sequence ID" value="MFD2276028.1"/>
    <property type="molecule type" value="Genomic_DNA"/>
</dbReference>
<dbReference type="Pfam" id="PF12146">
    <property type="entry name" value="Hydrolase_4"/>
    <property type="match status" value="1"/>
</dbReference>
<dbReference type="InterPro" id="IPR051044">
    <property type="entry name" value="MAG_DAG_Lipase"/>
</dbReference>
<keyword evidence="2" id="KW-0378">Hydrolase</keyword>
<dbReference type="Proteomes" id="UP001597297">
    <property type="component" value="Unassembled WGS sequence"/>
</dbReference>
<dbReference type="PRINTS" id="PR00111">
    <property type="entry name" value="ABHYDROLASE"/>
</dbReference>
<dbReference type="SUPFAM" id="SSF53474">
    <property type="entry name" value="alpha/beta-Hydrolases"/>
    <property type="match status" value="1"/>
</dbReference>
<organism evidence="2 3">
    <name type="scientific">Rubritalea spongiae</name>
    <dbReference type="NCBI Taxonomy" id="430797"/>
    <lineage>
        <taxon>Bacteria</taxon>
        <taxon>Pseudomonadati</taxon>
        <taxon>Verrucomicrobiota</taxon>
        <taxon>Verrucomicrobiia</taxon>
        <taxon>Verrucomicrobiales</taxon>
        <taxon>Rubritaleaceae</taxon>
        <taxon>Rubritalea</taxon>
    </lineage>
</organism>
<proteinExistence type="predicted"/>
<accession>A0ABW5E243</accession>
<evidence type="ECO:0000313" key="2">
    <source>
        <dbReference type="EMBL" id="MFD2276028.1"/>
    </source>
</evidence>
<sequence>MHPDKSVETHSACIFTHGQGDYAERYLDVLHPFTNLGIRCIVTDLQGHGRSSGKRGHIASSSFIDAVTESNLQATSGLPTGIAGHSMGGLLTLRHLALGLTGTLPLPEFCWVNAPLLHPRGNRPDWYVRMATLLANIAPAATIHTGVTPEMCRLEDPARLPKDPLSLGHRRVSIGWGSELLKIERFTHTTLTQKKYDKPFLYTQGGNDSVCPAIEAQDFFQQLPFSKKQFNLFPEMLHETFAEAGREQLFQVLSSWLEENSLQQ</sequence>
<protein>
    <submittedName>
        <fullName evidence="2">Alpha/beta fold hydrolase</fullName>
    </submittedName>
</protein>
<dbReference type="Gene3D" id="3.40.50.1820">
    <property type="entry name" value="alpha/beta hydrolase"/>
    <property type="match status" value="1"/>
</dbReference>
<dbReference type="PANTHER" id="PTHR11614">
    <property type="entry name" value="PHOSPHOLIPASE-RELATED"/>
    <property type="match status" value="1"/>
</dbReference>
<keyword evidence="3" id="KW-1185">Reference proteome</keyword>
<evidence type="ECO:0000259" key="1">
    <source>
        <dbReference type="Pfam" id="PF12146"/>
    </source>
</evidence>
<feature type="domain" description="Serine aminopeptidase S33" evidence="1">
    <location>
        <begin position="9"/>
        <end position="243"/>
    </location>
</feature>
<comment type="caution">
    <text evidence="2">The sequence shown here is derived from an EMBL/GenBank/DDBJ whole genome shotgun (WGS) entry which is preliminary data.</text>
</comment>
<dbReference type="InterPro" id="IPR000073">
    <property type="entry name" value="AB_hydrolase_1"/>
</dbReference>
<evidence type="ECO:0000313" key="3">
    <source>
        <dbReference type="Proteomes" id="UP001597297"/>
    </source>
</evidence>
<reference evidence="3" key="1">
    <citation type="journal article" date="2019" name="Int. J. Syst. Evol. Microbiol.">
        <title>The Global Catalogue of Microorganisms (GCM) 10K type strain sequencing project: providing services to taxonomists for standard genome sequencing and annotation.</title>
        <authorList>
            <consortium name="The Broad Institute Genomics Platform"/>
            <consortium name="The Broad Institute Genome Sequencing Center for Infectious Disease"/>
            <person name="Wu L."/>
            <person name="Ma J."/>
        </authorList>
    </citation>
    <scope>NUCLEOTIDE SEQUENCE [LARGE SCALE GENOMIC DNA]</scope>
    <source>
        <strain evidence="3">JCM 16545</strain>
    </source>
</reference>
<gene>
    <name evidence="2" type="ORF">ACFSQZ_06075</name>
</gene>